<dbReference type="InterPro" id="IPR039422">
    <property type="entry name" value="MarR/SlyA-like"/>
</dbReference>
<dbReference type="InterPro" id="IPR036388">
    <property type="entry name" value="WH-like_DNA-bd_sf"/>
</dbReference>
<evidence type="ECO:0000259" key="2">
    <source>
        <dbReference type="PROSITE" id="PS50995"/>
    </source>
</evidence>
<accession>A0A933KZY7</accession>
<proteinExistence type="predicted"/>
<dbReference type="PRINTS" id="PR00598">
    <property type="entry name" value="HTHMARR"/>
</dbReference>
<dbReference type="InterPro" id="IPR000835">
    <property type="entry name" value="HTH_MarR-typ"/>
</dbReference>
<comment type="caution">
    <text evidence="3">The sequence shown here is derived from an EMBL/GenBank/DDBJ whole genome shotgun (WGS) entry which is preliminary data.</text>
</comment>
<dbReference type="EMBL" id="JACRAF010000015">
    <property type="protein sequence ID" value="MBI4920926.1"/>
    <property type="molecule type" value="Genomic_DNA"/>
</dbReference>
<dbReference type="Proteomes" id="UP000782610">
    <property type="component" value="Unassembled WGS sequence"/>
</dbReference>
<protein>
    <submittedName>
        <fullName evidence="3">MarR family transcriptional regulator</fullName>
    </submittedName>
</protein>
<reference evidence="3" key="1">
    <citation type="submission" date="2020-07" db="EMBL/GenBank/DDBJ databases">
        <title>Huge and variable diversity of episymbiotic CPR bacteria and DPANN archaea in groundwater ecosystems.</title>
        <authorList>
            <person name="He C.Y."/>
            <person name="Keren R."/>
            <person name="Whittaker M."/>
            <person name="Farag I.F."/>
            <person name="Doudna J."/>
            <person name="Cate J.H.D."/>
            <person name="Banfield J.F."/>
        </authorList>
    </citation>
    <scope>NUCLEOTIDE SEQUENCE</scope>
    <source>
        <strain evidence="3">NC_groundwater_1586_Pr3_B-0.1um_66_15</strain>
    </source>
</reference>
<dbReference type="GO" id="GO:0003700">
    <property type="term" value="F:DNA-binding transcription factor activity"/>
    <property type="evidence" value="ECO:0007669"/>
    <property type="project" value="InterPro"/>
</dbReference>
<dbReference type="SUPFAM" id="SSF46785">
    <property type="entry name" value="Winged helix' DNA-binding domain"/>
    <property type="match status" value="1"/>
</dbReference>
<dbReference type="PANTHER" id="PTHR33164:SF95">
    <property type="entry name" value="TRANSCRIPTIONAL REGULATOR"/>
    <property type="match status" value="1"/>
</dbReference>
<evidence type="ECO:0000313" key="4">
    <source>
        <dbReference type="Proteomes" id="UP000782610"/>
    </source>
</evidence>
<dbReference type="PANTHER" id="PTHR33164">
    <property type="entry name" value="TRANSCRIPTIONAL REGULATOR, MARR FAMILY"/>
    <property type="match status" value="1"/>
</dbReference>
<dbReference type="InterPro" id="IPR036390">
    <property type="entry name" value="WH_DNA-bd_sf"/>
</dbReference>
<evidence type="ECO:0000313" key="3">
    <source>
        <dbReference type="EMBL" id="MBI4920926.1"/>
    </source>
</evidence>
<sequence length="187" mass="20724">MSSKPGQGKPEPKTPQPVSAAAAPPPELLELVEQLPLWRRPGYLIRRLHQLHYAIFFEECTGFDITPVQYGLLTILSTNPGCDQITIASHLGIDRTNVADVLARLSHAGLVKRERSQTDRRAMVACLTPEGEEVLRRMHPAMARAQERLLETLTPERRELFLETLVGLIDANNKYGRAALSSAHTGA</sequence>
<feature type="domain" description="HTH marR-type" evidence="2">
    <location>
        <begin position="25"/>
        <end position="170"/>
    </location>
</feature>
<gene>
    <name evidence="3" type="ORF">HY834_04200</name>
</gene>
<organism evidence="3 4">
    <name type="scientific">Devosia nanyangense</name>
    <dbReference type="NCBI Taxonomy" id="1228055"/>
    <lineage>
        <taxon>Bacteria</taxon>
        <taxon>Pseudomonadati</taxon>
        <taxon>Pseudomonadota</taxon>
        <taxon>Alphaproteobacteria</taxon>
        <taxon>Hyphomicrobiales</taxon>
        <taxon>Devosiaceae</taxon>
        <taxon>Devosia</taxon>
    </lineage>
</organism>
<evidence type="ECO:0000256" key="1">
    <source>
        <dbReference type="SAM" id="MobiDB-lite"/>
    </source>
</evidence>
<dbReference type="AlphaFoldDB" id="A0A933KZY7"/>
<feature type="region of interest" description="Disordered" evidence="1">
    <location>
        <begin position="1"/>
        <end position="22"/>
    </location>
</feature>
<dbReference type="PROSITE" id="PS50995">
    <property type="entry name" value="HTH_MARR_2"/>
    <property type="match status" value="1"/>
</dbReference>
<dbReference type="Pfam" id="PF01047">
    <property type="entry name" value="MarR"/>
    <property type="match status" value="1"/>
</dbReference>
<dbReference type="GO" id="GO:0006950">
    <property type="term" value="P:response to stress"/>
    <property type="evidence" value="ECO:0007669"/>
    <property type="project" value="TreeGrafter"/>
</dbReference>
<name>A0A933KZY7_9HYPH</name>
<dbReference type="SMART" id="SM00347">
    <property type="entry name" value="HTH_MARR"/>
    <property type="match status" value="1"/>
</dbReference>
<dbReference type="Gene3D" id="1.10.10.10">
    <property type="entry name" value="Winged helix-like DNA-binding domain superfamily/Winged helix DNA-binding domain"/>
    <property type="match status" value="1"/>
</dbReference>